<evidence type="ECO:0000313" key="3">
    <source>
        <dbReference type="Proteomes" id="UP000886883"/>
    </source>
</evidence>
<feature type="compositionally biased region" description="Basic and acidic residues" evidence="1">
    <location>
        <begin position="56"/>
        <end position="66"/>
    </location>
</feature>
<reference evidence="2" key="2">
    <citation type="submission" date="2021-04" db="EMBL/GenBank/DDBJ databases">
        <authorList>
            <person name="Gilroy R."/>
        </authorList>
    </citation>
    <scope>NUCLEOTIDE SEQUENCE</scope>
    <source>
        <strain evidence="2">USAMLcec3-2134</strain>
    </source>
</reference>
<organism evidence="2 3">
    <name type="scientific">Candidatus Eisenbergiella merdigallinarum</name>
    <dbReference type="NCBI Taxonomy" id="2838552"/>
    <lineage>
        <taxon>Bacteria</taxon>
        <taxon>Bacillati</taxon>
        <taxon>Bacillota</taxon>
        <taxon>Clostridia</taxon>
        <taxon>Lachnospirales</taxon>
        <taxon>Lachnospiraceae</taxon>
        <taxon>Eisenbergiella</taxon>
    </lineage>
</organism>
<feature type="compositionally biased region" description="Basic and acidic residues" evidence="1">
    <location>
        <begin position="33"/>
        <end position="49"/>
    </location>
</feature>
<accession>A0A9D2MNC0</accession>
<name>A0A9D2MNC0_9FIRM</name>
<proteinExistence type="predicted"/>
<dbReference type="Proteomes" id="UP000886883">
    <property type="component" value="Unassembled WGS sequence"/>
</dbReference>
<comment type="caution">
    <text evidence="2">The sequence shown here is derived from an EMBL/GenBank/DDBJ whole genome shotgun (WGS) entry which is preliminary data.</text>
</comment>
<protein>
    <submittedName>
        <fullName evidence="2">Uncharacterized protein</fullName>
    </submittedName>
</protein>
<dbReference type="AlphaFoldDB" id="A0A9D2MNC0"/>
<evidence type="ECO:0000256" key="1">
    <source>
        <dbReference type="SAM" id="MobiDB-lite"/>
    </source>
</evidence>
<feature type="region of interest" description="Disordered" evidence="1">
    <location>
        <begin position="1"/>
        <end position="113"/>
    </location>
</feature>
<reference evidence="2" key="1">
    <citation type="journal article" date="2021" name="PeerJ">
        <title>Extensive microbial diversity within the chicken gut microbiome revealed by metagenomics and culture.</title>
        <authorList>
            <person name="Gilroy R."/>
            <person name="Ravi A."/>
            <person name="Getino M."/>
            <person name="Pursley I."/>
            <person name="Horton D.L."/>
            <person name="Alikhan N.F."/>
            <person name="Baker D."/>
            <person name="Gharbi K."/>
            <person name="Hall N."/>
            <person name="Watson M."/>
            <person name="Adriaenssens E.M."/>
            <person name="Foster-Nyarko E."/>
            <person name="Jarju S."/>
            <person name="Secka A."/>
            <person name="Antonio M."/>
            <person name="Oren A."/>
            <person name="Chaudhuri R.R."/>
            <person name="La Ragione R."/>
            <person name="Hildebrand F."/>
            <person name="Pallen M.J."/>
        </authorList>
    </citation>
    <scope>NUCLEOTIDE SEQUENCE</scope>
    <source>
        <strain evidence="2">USAMLcec3-2134</strain>
    </source>
</reference>
<dbReference type="EMBL" id="DWXE01000001">
    <property type="protein sequence ID" value="HJB89912.1"/>
    <property type="molecule type" value="Genomic_DNA"/>
</dbReference>
<evidence type="ECO:0000313" key="2">
    <source>
        <dbReference type="EMBL" id="HJB89912.1"/>
    </source>
</evidence>
<sequence>MRGGTAASGESRNERFRATGGTANRTIKRKPAHSADKRAGLEEASEQGKKAGAQGEKPDCPGRKAGDPVSAAVPGTSATAGPSTAVGRDARSMSVQPVDKIKKKKSKNGKTLA</sequence>
<feature type="compositionally biased region" description="Basic residues" evidence="1">
    <location>
        <begin position="101"/>
        <end position="113"/>
    </location>
</feature>
<gene>
    <name evidence="2" type="ORF">H9763_00395</name>
</gene>